<accession>A0A1S0TTC6</accession>
<feature type="transmembrane region" description="Helical" evidence="1">
    <location>
        <begin position="75"/>
        <end position="95"/>
    </location>
</feature>
<dbReference type="Pfam" id="PF10853">
    <property type="entry name" value="DUF2650"/>
    <property type="match status" value="1"/>
</dbReference>
<dbReference type="EMBL" id="JH712422">
    <property type="protein sequence ID" value="EFO19918.1"/>
    <property type="molecule type" value="Genomic_DNA"/>
</dbReference>
<dbReference type="KEGG" id="loa:LOAG_08576"/>
<proteinExistence type="predicted"/>
<evidence type="ECO:0000313" key="2">
    <source>
        <dbReference type="EMBL" id="EFO19918.1"/>
    </source>
</evidence>
<dbReference type="CTD" id="9946002"/>
<keyword evidence="1" id="KW-0472">Membrane</keyword>
<dbReference type="OrthoDB" id="5841942at2759"/>
<sequence length="100" mass="11712">MNLFVAKSGDGISNYRMDYTTFDHIIFYVAFFGIIIDVISCYPRQEICIPQDCPEETNYVYYTCCDDQCCQQWRIWVLPALFASTAFTMGAFFAFCFHCR</sequence>
<name>A0A1S0TTC6_LOALO</name>
<dbReference type="GeneID" id="9946002"/>
<dbReference type="OMA" id="WVIPACI"/>
<dbReference type="AlphaFoldDB" id="A0A1S0TTC6"/>
<protein>
    <submittedName>
        <fullName evidence="2">Uncharacterized protein</fullName>
    </submittedName>
</protein>
<dbReference type="InterPro" id="IPR022559">
    <property type="entry name" value="SUP-1-like"/>
</dbReference>
<gene>
    <name evidence="2" type="ORF">LOAG_08576</name>
</gene>
<dbReference type="FunCoup" id="A0A1S0TTC6">
    <property type="interactions" value="12"/>
</dbReference>
<keyword evidence="1" id="KW-0812">Transmembrane</keyword>
<evidence type="ECO:0000256" key="1">
    <source>
        <dbReference type="SAM" id="Phobius"/>
    </source>
</evidence>
<dbReference type="RefSeq" id="XP_003144154.1">
    <property type="nucleotide sequence ID" value="XM_003144106.1"/>
</dbReference>
<organism evidence="2">
    <name type="scientific">Loa loa</name>
    <name type="common">Eye worm</name>
    <name type="synonym">Filaria loa</name>
    <dbReference type="NCBI Taxonomy" id="7209"/>
    <lineage>
        <taxon>Eukaryota</taxon>
        <taxon>Metazoa</taxon>
        <taxon>Ecdysozoa</taxon>
        <taxon>Nematoda</taxon>
        <taxon>Chromadorea</taxon>
        <taxon>Rhabditida</taxon>
        <taxon>Spirurina</taxon>
        <taxon>Spiruromorpha</taxon>
        <taxon>Filarioidea</taxon>
        <taxon>Onchocercidae</taxon>
        <taxon>Loa</taxon>
    </lineage>
</organism>
<feature type="transmembrane region" description="Helical" evidence="1">
    <location>
        <begin position="25"/>
        <end position="42"/>
    </location>
</feature>
<dbReference type="InParanoid" id="A0A1S0TTC6"/>
<keyword evidence="1" id="KW-1133">Transmembrane helix</keyword>
<reference evidence="2" key="1">
    <citation type="submission" date="2012-04" db="EMBL/GenBank/DDBJ databases">
        <title>The Genome Sequence of Loa loa.</title>
        <authorList>
            <consortium name="The Broad Institute Genome Sequencing Platform"/>
            <consortium name="Broad Institute Genome Sequencing Center for Infectious Disease"/>
            <person name="Nutman T.B."/>
            <person name="Fink D.L."/>
            <person name="Russ C."/>
            <person name="Young S."/>
            <person name="Zeng Q."/>
            <person name="Gargeya S."/>
            <person name="Alvarado L."/>
            <person name="Berlin A."/>
            <person name="Chapman S.B."/>
            <person name="Chen Z."/>
            <person name="Freedman E."/>
            <person name="Gellesch M."/>
            <person name="Goldberg J."/>
            <person name="Griggs A."/>
            <person name="Gujja S."/>
            <person name="Heilman E.R."/>
            <person name="Heiman D."/>
            <person name="Howarth C."/>
            <person name="Mehta T."/>
            <person name="Neiman D."/>
            <person name="Pearson M."/>
            <person name="Roberts A."/>
            <person name="Saif S."/>
            <person name="Shea T."/>
            <person name="Shenoy N."/>
            <person name="Sisk P."/>
            <person name="Stolte C."/>
            <person name="Sykes S."/>
            <person name="White J."/>
            <person name="Yandava C."/>
            <person name="Haas B."/>
            <person name="Henn M.R."/>
            <person name="Nusbaum C."/>
            <person name="Birren B."/>
        </authorList>
    </citation>
    <scope>NUCLEOTIDE SEQUENCE [LARGE SCALE GENOMIC DNA]</scope>
</reference>